<evidence type="ECO:0000259" key="1">
    <source>
        <dbReference type="Pfam" id="PF05658"/>
    </source>
</evidence>
<feature type="domain" description="Trimeric autotransporter adhesin YadA-like head" evidence="1">
    <location>
        <begin position="42"/>
        <end position="64"/>
    </location>
</feature>
<feature type="domain" description="Trimeric autotransporter adhesin YadA-like head" evidence="1">
    <location>
        <begin position="66"/>
        <end position="92"/>
    </location>
</feature>
<protein>
    <submittedName>
        <fullName evidence="2">Adhesin Ata autotransporter</fullName>
    </submittedName>
</protein>
<evidence type="ECO:0000313" key="2">
    <source>
        <dbReference type="EMBL" id="KAF1014379.1"/>
    </source>
</evidence>
<dbReference type="Proteomes" id="UP000490535">
    <property type="component" value="Unassembled WGS sequence"/>
</dbReference>
<dbReference type="AlphaFoldDB" id="A0A833UIQ6"/>
<feature type="domain" description="Trimeric autotransporter adhesin YadA-like head" evidence="1">
    <location>
        <begin position="2"/>
        <end position="21"/>
    </location>
</feature>
<dbReference type="Gene3D" id="2.150.10.10">
    <property type="entry name" value="Serralysin-like metalloprotease, C-terminal"/>
    <property type="match status" value="1"/>
</dbReference>
<dbReference type="InterPro" id="IPR008640">
    <property type="entry name" value="Adhesin_Head_dom"/>
</dbReference>
<comment type="caution">
    <text evidence="2">The sequence shown here is derived from an EMBL/GenBank/DDBJ whole genome shotgun (WGS) entry which is preliminary data.</text>
</comment>
<dbReference type="Pfam" id="PF05658">
    <property type="entry name" value="YadA_head"/>
    <property type="match status" value="3"/>
</dbReference>
<gene>
    <name evidence="2" type="primary">ata_6</name>
    <name evidence="2" type="ORF">GAK29_04654</name>
</gene>
<dbReference type="SUPFAM" id="SSF101967">
    <property type="entry name" value="Adhesin YadA, collagen-binding domain"/>
    <property type="match status" value="1"/>
</dbReference>
<name>A0A833UIQ6_ACIBZ</name>
<evidence type="ECO:0000313" key="3">
    <source>
        <dbReference type="Proteomes" id="UP000490535"/>
    </source>
</evidence>
<accession>A0A833UIQ6</accession>
<dbReference type="EMBL" id="WNDP01000228">
    <property type="protein sequence ID" value="KAF1014379.1"/>
    <property type="molecule type" value="Genomic_DNA"/>
</dbReference>
<sequence>MGNGSLAVGQESTAYGYSALAGTDSFNQPSAGTDPDTIGNAYATAMGSRAKASAQGSTALGAKSGATGISSVAIGEGSTASNDFSVAIGSSSTATMKGAIAIGDGAFSGGKDAGASIVIGGAIEKSDYAPALNGARNNGNGQASIVIGSGATNNGAIATVIGTGASTGVPGGSTVIGSFASSLLGRIVLHWGMAIQLHKTKRLH</sequence>
<proteinExistence type="predicted"/>
<reference evidence="3" key="1">
    <citation type="journal article" date="2020" name="MBio">
        <title>Horizontal gene transfer to a defensive symbiont with a reduced genome amongst a multipartite beetle microbiome.</title>
        <authorList>
            <person name="Waterworth S.C."/>
            <person name="Florez L.V."/>
            <person name="Rees E.R."/>
            <person name="Hertweck C."/>
            <person name="Kaltenpoth M."/>
            <person name="Kwan J.C."/>
        </authorList>
    </citation>
    <scope>NUCLEOTIDE SEQUENCE [LARGE SCALE GENOMIC DNA]</scope>
</reference>
<dbReference type="InterPro" id="IPR011049">
    <property type="entry name" value="Serralysin-like_metalloprot_C"/>
</dbReference>
<organism evidence="2 3">
    <name type="scientific">Acinetobacter bereziniae</name>
    <name type="common">Acinetobacter genomosp. 10</name>
    <dbReference type="NCBI Taxonomy" id="106648"/>
    <lineage>
        <taxon>Bacteria</taxon>
        <taxon>Pseudomonadati</taxon>
        <taxon>Pseudomonadota</taxon>
        <taxon>Gammaproteobacteria</taxon>
        <taxon>Moraxellales</taxon>
        <taxon>Moraxellaceae</taxon>
        <taxon>Acinetobacter</taxon>
    </lineage>
</organism>
<dbReference type="GO" id="GO:0019867">
    <property type="term" value="C:outer membrane"/>
    <property type="evidence" value="ECO:0007669"/>
    <property type="project" value="InterPro"/>
</dbReference>